<evidence type="ECO:0000256" key="7">
    <source>
        <dbReference type="ARBA" id="ARBA00022833"/>
    </source>
</evidence>
<comment type="pathway">
    <text evidence="11 15">Cell wall biogenesis; peptidoglycan recycling.</text>
</comment>
<evidence type="ECO:0000313" key="16">
    <source>
        <dbReference type="EMBL" id="CEK27249.1"/>
    </source>
</evidence>
<keyword evidence="9 15" id="KW-0119">Carbohydrate metabolism</keyword>
<name>A0A085UA55_YERRU</name>
<evidence type="ECO:0000256" key="14">
    <source>
        <dbReference type="ARBA" id="ARBA00055195"/>
    </source>
</evidence>
<dbReference type="GO" id="GO:0045127">
    <property type="term" value="F:N-acetylglucosamine kinase activity"/>
    <property type="evidence" value="ECO:0007669"/>
    <property type="project" value="UniProtKB-UniRule"/>
</dbReference>
<keyword evidence="3 15" id="KW-0808">Transferase</keyword>
<dbReference type="PATRIC" id="fig|29486.44.peg.783"/>
<dbReference type="EMBL" id="LN681231">
    <property type="protein sequence ID" value="CEK27249.1"/>
    <property type="molecule type" value="Genomic_DNA"/>
</dbReference>
<dbReference type="EMBL" id="UHJG01000001">
    <property type="protein sequence ID" value="SUP99408.1"/>
    <property type="molecule type" value="Genomic_DNA"/>
</dbReference>
<evidence type="ECO:0000256" key="9">
    <source>
        <dbReference type="ARBA" id="ARBA00023277"/>
    </source>
</evidence>
<dbReference type="HAMAP" id="MF_01271">
    <property type="entry name" value="GlcNAc_kinase"/>
    <property type="match status" value="1"/>
</dbReference>
<gene>
    <name evidence="15 17" type="primary">nagK</name>
    <name evidence="16" type="ORF">CSF007_7465</name>
    <name evidence="17" type="ORF">NCTC10476_00638</name>
</gene>
<dbReference type="PROSITE" id="PS01125">
    <property type="entry name" value="ROK"/>
    <property type="match status" value="1"/>
</dbReference>
<evidence type="ECO:0000256" key="5">
    <source>
        <dbReference type="ARBA" id="ARBA00022741"/>
    </source>
</evidence>
<dbReference type="FunFam" id="3.30.420.40:FF:000049">
    <property type="entry name" value="N-acetyl-D-glucosamine kinase"/>
    <property type="match status" value="1"/>
</dbReference>
<reference evidence="16" key="1">
    <citation type="journal article" date="2015" name="Genome Announc.">
        <title>Complete Genome Sequence of Yersinia ruckeri Strain CSF007-82, Etiologic Agent of Red Mouth Disease in Salmonid Fish.</title>
        <authorList>
            <person name="Nelson M.C."/>
            <person name="LaPatra S.E."/>
            <person name="Welch T.J."/>
            <person name="Graf J."/>
        </authorList>
    </citation>
    <scope>NUCLEOTIDE SEQUENCE</scope>
    <source>
        <strain evidence="16">CSF007-82</strain>
    </source>
</reference>
<proteinExistence type="inferred from homology"/>
<reference evidence="17 18" key="2">
    <citation type="submission" date="2018-06" db="EMBL/GenBank/DDBJ databases">
        <authorList>
            <consortium name="Pathogen Informatics"/>
            <person name="Doyle S."/>
        </authorList>
    </citation>
    <scope>NUCLEOTIDE SEQUENCE [LARGE SCALE GENOMIC DNA]</scope>
    <source>
        <strain evidence="17 18">NCTC10476</strain>
    </source>
</reference>
<dbReference type="AlphaFoldDB" id="A0A085UA55"/>
<dbReference type="NCBIfam" id="NF009835">
    <property type="entry name" value="PRK13310.1"/>
    <property type="match status" value="1"/>
</dbReference>
<dbReference type="GO" id="GO:0006044">
    <property type="term" value="P:N-acetylglucosamine metabolic process"/>
    <property type="evidence" value="ECO:0007669"/>
    <property type="project" value="UniProtKB-UniRule"/>
</dbReference>
<evidence type="ECO:0000256" key="10">
    <source>
        <dbReference type="ARBA" id="ARBA00031123"/>
    </source>
</evidence>
<evidence type="ECO:0000256" key="12">
    <source>
        <dbReference type="ARBA" id="ARBA00038116"/>
    </source>
</evidence>
<dbReference type="InterPro" id="IPR000600">
    <property type="entry name" value="ROK"/>
</dbReference>
<evidence type="ECO:0000313" key="18">
    <source>
        <dbReference type="Proteomes" id="UP000255169"/>
    </source>
</evidence>
<dbReference type="CDD" id="cd24057">
    <property type="entry name" value="ASKHA_NBD_ROK_NAGK"/>
    <property type="match status" value="1"/>
</dbReference>
<organism evidence="16">
    <name type="scientific">Yersinia ruckeri</name>
    <dbReference type="NCBI Taxonomy" id="29486"/>
    <lineage>
        <taxon>Bacteria</taxon>
        <taxon>Pseudomonadati</taxon>
        <taxon>Pseudomonadota</taxon>
        <taxon>Gammaproteobacteria</taxon>
        <taxon>Enterobacterales</taxon>
        <taxon>Yersiniaceae</taxon>
        <taxon>Yersinia</taxon>
    </lineage>
</organism>
<sequence length="331" mass="36506">MAYQYEYFSERRMVLINPLLNKGGHMYYGFDMGGTKIELGIFDADLQRIWHKRVATPKQDYSQLLQVFTELTHEADVFCGTQGSVGIGIPGLPNDDGTLFTANVPAAMGKPLQADLCRILEREVRIDNDANCFALSEAWDPEFQAYPSVLGIILGTGVGGGIILNGQVVTGRNHIAGEFGHFRLPLDTLDVLGADIPRVTCGCGQRGCIENYISGRGFEWMYAHFYGHALPAAQIIEYYYAGNVQAIEHVERFMAVLAICLGNLLTILDPHLVVIGGGLSNFEHLYQELEQRLPAHLLPVARLPRIEKARYGDAGGVRGAAFLHLSDRNPL</sequence>
<evidence type="ECO:0000256" key="1">
    <source>
        <dbReference type="ARBA" id="ARBA00012122"/>
    </source>
</evidence>
<dbReference type="PANTHER" id="PTHR18964">
    <property type="entry name" value="ROK (REPRESSOR, ORF, KINASE) FAMILY"/>
    <property type="match status" value="1"/>
</dbReference>
<dbReference type="InterPro" id="IPR043129">
    <property type="entry name" value="ATPase_NBD"/>
</dbReference>
<keyword evidence="18" id="KW-1185">Reference proteome</keyword>
<dbReference type="STRING" id="29486.UGYR_00380"/>
<dbReference type="Pfam" id="PF00480">
    <property type="entry name" value="ROK"/>
    <property type="match status" value="1"/>
</dbReference>
<accession>A0A085UA55</accession>
<comment type="function">
    <text evidence="14 15">Catalyzes the phosphorylation of N-acetyl-D-glucosamine (GlcNAc) derived from cell-wall degradation, yielding GlcNAc-6-P.</text>
</comment>
<dbReference type="eggNOG" id="COG1940">
    <property type="taxonomic scope" value="Bacteria"/>
</dbReference>
<dbReference type="EC" id="2.7.1.59" evidence="1 15"/>
<evidence type="ECO:0000256" key="13">
    <source>
        <dbReference type="ARBA" id="ARBA00049065"/>
    </source>
</evidence>
<keyword evidence="5 15" id="KW-0547">Nucleotide-binding</keyword>
<evidence type="ECO:0000313" key="17">
    <source>
        <dbReference type="EMBL" id="SUP99408.1"/>
    </source>
</evidence>
<dbReference type="UniPathway" id="UPA00544"/>
<feature type="binding site" evidence="15">
    <location>
        <position position="181"/>
    </location>
    <ligand>
        <name>Zn(2+)</name>
        <dbReference type="ChEBI" id="CHEBI:29105"/>
    </ligand>
</feature>
<feature type="binding site" evidence="15">
    <location>
        <begin position="157"/>
        <end position="164"/>
    </location>
    <ligand>
        <name>ATP</name>
        <dbReference type="ChEBI" id="CHEBI:30616"/>
    </ligand>
</feature>
<keyword evidence="6 15" id="KW-0418">Kinase</keyword>
<feature type="binding site" evidence="15">
    <location>
        <position position="208"/>
    </location>
    <ligand>
        <name>Zn(2+)</name>
        <dbReference type="ChEBI" id="CHEBI:29105"/>
    </ligand>
</feature>
<evidence type="ECO:0000256" key="15">
    <source>
        <dbReference type="HAMAP-Rule" id="MF_01271"/>
    </source>
</evidence>
<dbReference type="SUPFAM" id="SSF53067">
    <property type="entry name" value="Actin-like ATPase domain"/>
    <property type="match status" value="1"/>
</dbReference>
<comment type="catalytic activity">
    <reaction evidence="13 15">
        <text>N-acetyl-D-glucosamine + ATP = N-acetyl-D-glucosamine 6-phosphate + ADP + H(+)</text>
        <dbReference type="Rhea" id="RHEA:17417"/>
        <dbReference type="ChEBI" id="CHEBI:15378"/>
        <dbReference type="ChEBI" id="CHEBI:30616"/>
        <dbReference type="ChEBI" id="CHEBI:57513"/>
        <dbReference type="ChEBI" id="CHEBI:456216"/>
        <dbReference type="ChEBI" id="CHEBI:506227"/>
        <dbReference type="EC" id="2.7.1.59"/>
    </reaction>
</comment>
<dbReference type="InterPro" id="IPR023505">
    <property type="entry name" value="N-acetyl-D-glucosamine_kinase"/>
</dbReference>
<evidence type="ECO:0000256" key="11">
    <source>
        <dbReference type="ARBA" id="ARBA00037880"/>
    </source>
</evidence>
<comment type="similarity">
    <text evidence="12 15">Belongs to the ROK (NagC/XylR) family. NagK subfamily.</text>
</comment>
<dbReference type="GO" id="GO:0009254">
    <property type="term" value="P:peptidoglycan turnover"/>
    <property type="evidence" value="ECO:0007669"/>
    <property type="project" value="UniProtKB-UniRule"/>
</dbReference>
<keyword evidence="8 15" id="KW-0067">ATP-binding</keyword>
<dbReference type="GO" id="GO:0005524">
    <property type="term" value="F:ATP binding"/>
    <property type="evidence" value="ECO:0007669"/>
    <property type="project" value="UniProtKB-UniRule"/>
</dbReference>
<evidence type="ECO:0000256" key="8">
    <source>
        <dbReference type="ARBA" id="ARBA00022840"/>
    </source>
</evidence>
<dbReference type="Proteomes" id="UP000255169">
    <property type="component" value="Unassembled WGS sequence"/>
</dbReference>
<protein>
    <recommendedName>
        <fullName evidence="2 15">N-acetyl-D-glucosamine kinase</fullName>
        <ecNumber evidence="1 15">2.7.1.59</ecNumber>
    </recommendedName>
    <alternativeName>
        <fullName evidence="10 15">GlcNAc kinase</fullName>
    </alternativeName>
</protein>
<evidence type="ECO:0000256" key="6">
    <source>
        <dbReference type="ARBA" id="ARBA00022777"/>
    </source>
</evidence>
<dbReference type="InterPro" id="IPR049874">
    <property type="entry name" value="ROK_cs"/>
</dbReference>
<evidence type="ECO:0000256" key="2">
    <source>
        <dbReference type="ARBA" id="ARBA00014974"/>
    </source>
</evidence>
<dbReference type="Gene3D" id="3.30.420.40">
    <property type="match status" value="2"/>
</dbReference>
<feature type="binding site" evidence="15">
    <location>
        <position position="201"/>
    </location>
    <ligand>
        <name>Zn(2+)</name>
        <dbReference type="ChEBI" id="CHEBI:29105"/>
    </ligand>
</feature>
<feature type="binding site" evidence="15">
    <location>
        <position position="203"/>
    </location>
    <ligand>
        <name>Zn(2+)</name>
        <dbReference type="ChEBI" id="CHEBI:29105"/>
    </ligand>
</feature>
<evidence type="ECO:0000256" key="4">
    <source>
        <dbReference type="ARBA" id="ARBA00022723"/>
    </source>
</evidence>
<evidence type="ECO:0000256" key="3">
    <source>
        <dbReference type="ARBA" id="ARBA00022679"/>
    </source>
</evidence>
<keyword evidence="4 15" id="KW-0479">Metal-binding</keyword>
<keyword evidence="7 15" id="KW-0862">Zinc</keyword>
<feature type="binding site" evidence="15">
    <location>
        <begin position="29"/>
        <end position="36"/>
    </location>
    <ligand>
        <name>ATP</name>
        <dbReference type="ChEBI" id="CHEBI:30616"/>
    </ligand>
</feature>
<dbReference type="GO" id="GO:0008270">
    <property type="term" value="F:zinc ion binding"/>
    <property type="evidence" value="ECO:0007669"/>
    <property type="project" value="UniProtKB-UniRule"/>
</dbReference>
<dbReference type="PANTHER" id="PTHR18964:SF162">
    <property type="entry name" value="N-ACETYL-D-GLUCOSAMINE KINASE"/>
    <property type="match status" value="1"/>
</dbReference>